<comment type="caution">
    <text evidence="2">The sequence shown here is derived from an EMBL/GenBank/DDBJ whole genome shotgun (WGS) entry which is preliminary data.</text>
</comment>
<protein>
    <submittedName>
        <fullName evidence="2">Transcriptional regulator</fullName>
    </submittedName>
</protein>
<gene>
    <name evidence="2" type="ORF">SO3561_09478</name>
</gene>
<dbReference type="Pfam" id="PF03551">
    <property type="entry name" value="PadR"/>
    <property type="match status" value="1"/>
</dbReference>
<dbReference type="AlphaFoldDB" id="A0A250VUL7"/>
<dbReference type="PANTHER" id="PTHR33169">
    <property type="entry name" value="PADR-FAMILY TRANSCRIPTIONAL REGULATOR"/>
    <property type="match status" value="1"/>
</dbReference>
<keyword evidence="3" id="KW-1185">Reference proteome</keyword>
<dbReference type="Proteomes" id="UP000217446">
    <property type="component" value="Unassembled WGS sequence"/>
</dbReference>
<feature type="domain" description="Transcription regulator PadR N-terminal" evidence="1">
    <location>
        <begin position="36"/>
        <end position="85"/>
    </location>
</feature>
<sequence>MGMPRMTLQTQLVLRALLEAPAKQRYGLELCELAGLPSGTIYPILARLEQVGWLDSSWEDPTVHEAAGRPRRRFYRITQNGAEQARDALARAYRSRKQPLPGWAAAHPAAGGGAS</sequence>
<reference evidence="3" key="1">
    <citation type="submission" date="2017-05" db="EMBL/GenBank/DDBJ databases">
        <title>Streptomyces olivochromogenes NBRC 3561 whole genome shotgun sequence.</title>
        <authorList>
            <person name="Dohra H."/>
            <person name="Kodani S."/>
        </authorList>
    </citation>
    <scope>NUCLEOTIDE SEQUENCE [LARGE SCALE GENOMIC DNA]</scope>
    <source>
        <strain evidence="3">NBRC 3561</strain>
    </source>
</reference>
<proteinExistence type="predicted"/>
<dbReference type="SUPFAM" id="SSF46785">
    <property type="entry name" value="Winged helix' DNA-binding domain"/>
    <property type="match status" value="1"/>
</dbReference>
<dbReference type="RefSeq" id="WP_235613967.1">
    <property type="nucleotide sequence ID" value="NZ_BDQI01000042.1"/>
</dbReference>
<accession>A0A250VUL7</accession>
<dbReference type="EMBL" id="BDQI01000042">
    <property type="protein sequence ID" value="GAX57907.1"/>
    <property type="molecule type" value="Genomic_DNA"/>
</dbReference>
<dbReference type="InterPro" id="IPR036388">
    <property type="entry name" value="WH-like_DNA-bd_sf"/>
</dbReference>
<dbReference type="Gene3D" id="1.10.10.10">
    <property type="entry name" value="Winged helix-like DNA-binding domain superfamily/Winged helix DNA-binding domain"/>
    <property type="match status" value="1"/>
</dbReference>
<dbReference type="PANTHER" id="PTHR33169:SF14">
    <property type="entry name" value="TRANSCRIPTIONAL REGULATOR RV3488"/>
    <property type="match status" value="1"/>
</dbReference>
<evidence type="ECO:0000313" key="3">
    <source>
        <dbReference type="Proteomes" id="UP000217446"/>
    </source>
</evidence>
<name>A0A250VUL7_STROL</name>
<dbReference type="InterPro" id="IPR005149">
    <property type="entry name" value="Tscrpt_reg_PadR_N"/>
</dbReference>
<evidence type="ECO:0000313" key="2">
    <source>
        <dbReference type="EMBL" id="GAX57907.1"/>
    </source>
</evidence>
<dbReference type="STRING" id="1963.AQJ27_48050"/>
<organism evidence="2 3">
    <name type="scientific">Streptomyces olivochromogenes</name>
    <dbReference type="NCBI Taxonomy" id="1963"/>
    <lineage>
        <taxon>Bacteria</taxon>
        <taxon>Bacillati</taxon>
        <taxon>Actinomycetota</taxon>
        <taxon>Actinomycetes</taxon>
        <taxon>Kitasatosporales</taxon>
        <taxon>Streptomycetaceae</taxon>
        <taxon>Streptomyces</taxon>
    </lineage>
</organism>
<evidence type="ECO:0000259" key="1">
    <source>
        <dbReference type="Pfam" id="PF03551"/>
    </source>
</evidence>
<dbReference type="InterPro" id="IPR052509">
    <property type="entry name" value="Metal_resp_DNA-bind_regulator"/>
</dbReference>
<dbReference type="InterPro" id="IPR036390">
    <property type="entry name" value="WH_DNA-bd_sf"/>
</dbReference>